<comment type="caution">
    <text evidence="2">The sequence shown here is derived from an EMBL/GenBank/DDBJ whole genome shotgun (WGS) entry which is preliminary data.</text>
</comment>
<dbReference type="SUPFAM" id="SSF53067">
    <property type="entry name" value="Actin-like ATPase domain"/>
    <property type="match status" value="1"/>
</dbReference>
<dbReference type="NCBIfam" id="TIGR03725">
    <property type="entry name" value="T6A_YeaZ"/>
    <property type="match status" value="1"/>
</dbReference>
<organism evidence="2 3">
    <name type="scientific">Rubritalea halochordaticola</name>
    <dbReference type="NCBI Taxonomy" id="714537"/>
    <lineage>
        <taxon>Bacteria</taxon>
        <taxon>Pseudomonadati</taxon>
        <taxon>Verrucomicrobiota</taxon>
        <taxon>Verrucomicrobiia</taxon>
        <taxon>Verrucomicrobiales</taxon>
        <taxon>Rubritaleaceae</taxon>
        <taxon>Rubritalea</taxon>
    </lineage>
</organism>
<dbReference type="InterPro" id="IPR022496">
    <property type="entry name" value="T6A_TsaB"/>
</dbReference>
<dbReference type="EMBL" id="BAABRL010000004">
    <property type="protein sequence ID" value="GAA5495538.1"/>
    <property type="molecule type" value="Genomic_DNA"/>
</dbReference>
<evidence type="ECO:0000313" key="3">
    <source>
        <dbReference type="Proteomes" id="UP001424741"/>
    </source>
</evidence>
<evidence type="ECO:0000313" key="2">
    <source>
        <dbReference type="EMBL" id="GAA5495538.1"/>
    </source>
</evidence>
<feature type="domain" description="Gcp-like" evidence="1">
    <location>
        <begin position="55"/>
        <end position="122"/>
    </location>
</feature>
<protein>
    <submittedName>
        <fullName evidence="2">tRNA threonylcarbamoyladenosine biosynthesis protein TsaB</fullName>
    </submittedName>
</protein>
<gene>
    <name evidence="2" type="primary">tsaB</name>
    <name evidence="2" type="ORF">Rhal01_01716</name>
</gene>
<reference evidence="2 3" key="1">
    <citation type="submission" date="2024-02" db="EMBL/GenBank/DDBJ databases">
        <title>Rubritalea halochordaticola NBRC 107102.</title>
        <authorList>
            <person name="Ichikawa N."/>
            <person name="Katano-Makiyama Y."/>
            <person name="Hidaka K."/>
        </authorList>
    </citation>
    <scope>NUCLEOTIDE SEQUENCE [LARGE SCALE GENOMIC DNA]</scope>
    <source>
        <strain evidence="2 3">NBRC 107102</strain>
    </source>
</reference>
<dbReference type="Gene3D" id="3.30.420.40">
    <property type="match status" value="1"/>
</dbReference>
<dbReference type="Pfam" id="PF00814">
    <property type="entry name" value="TsaD"/>
    <property type="match status" value="1"/>
</dbReference>
<dbReference type="InterPro" id="IPR000905">
    <property type="entry name" value="Gcp-like_dom"/>
</dbReference>
<evidence type="ECO:0000259" key="1">
    <source>
        <dbReference type="Pfam" id="PF00814"/>
    </source>
</evidence>
<sequence>MPTILSIETSVPQASIALSIDGQDMLCRHFESHRQQNQLLFPPLVELLDALPEGCQCDYILVGTGPGSYSGSRIAIAAAQGIAIAHGCPVIGLSSLLATPLTANGEAATAVGDARRGSFFTIDIPANSMPGEPKLMDQESFYQALAETNNPLFTFEESLDLPDGVAAPTTLPTADLLITAWNRLPSEERERLIKTPPSPAYLRAPFITKAKPGHPLLRRK</sequence>
<dbReference type="InterPro" id="IPR043129">
    <property type="entry name" value="ATPase_NBD"/>
</dbReference>
<name>A0ABP9UZ94_9BACT</name>
<dbReference type="RefSeq" id="WP_346188321.1">
    <property type="nucleotide sequence ID" value="NZ_BAABRL010000004.1"/>
</dbReference>
<dbReference type="Proteomes" id="UP001424741">
    <property type="component" value="Unassembled WGS sequence"/>
</dbReference>
<proteinExistence type="predicted"/>
<accession>A0ABP9UZ94</accession>
<keyword evidence="3" id="KW-1185">Reference proteome</keyword>